<comment type="cofactor">
    <cofactor evidence="1 4">
        <name>pyridoxal 5'-phosphate</name>
        <dbReference type="ChEBI" id="CHEBI:597326"/>
    </cofactor>
</comment>
<proteinExistence type="inferred from homology"/>
<dbReference type="PANTHER" id="PTHR32328">
    <property type="entry name" value="L-SERYL-TRNA(SEC) SELENIUM TRANSFERASE"/>
    <property type="match status" value="1"/>
</dbReference>
<evidence type="ECO:0000313" key="5">
    <source>
        <dbReference type="EMBL" id="MPW25584.1"/>
    </source>
</evidence>
<gene>
    <name evidence="5" type="ORF">GC105_07255</name>
</gene>
<dbReference type="Gene3D" id="3.40.640.10">
    <property type="entry name" value="Type I PLP-dependent aspartate aminotransferase-like (Major domain)"/>
    <property type="match status" value="1"/>
</dbReference>
<dbReference type="InterPro" id="IPR015421">
    <property type="entry name" value="PyrdxlP-dep_Trfase_major"/>
</dbReference>
<reference evidence="5 6" key="1">
    <citation type="submission" date="2019-10" db="EMBL/GenBank/DDBJ databases">
        <title>Alkalibaculum tamaniensis sp.nov., a new alkaliphilic acetogen, isolated on methoxylated aromatics from a mud volcano.</title>
        <authorList>
            <person name="Khomyakova M.A."/>
            <person name="Merkel A.Y."/>
            <person name="Bonch-Osmolovskaya E.A."/>
            <person name="Slobodkin A.I."/>
        </authorList>
    </citation>
    <scope>NUCLEOTIDE SEQUENCE [LARGE SCALE GENOMIC DNA]</scope>
    <source>
        <strain evidence="5 6">M08DMB</strain>
    </source>
</reference>
<keyword evidence="5" id="KW-0456">Lyase</keyword>
<dbReference type="RefSeq" id="WP_343029982.1">
    <property type="nucleotide sequence ID" value="NZ_WHNX01000009.1"/>
</dbReference>
<dbReference type="Pfam" id="PF03841">
    <property type="entry name" value="SelA"/>
    <property type="match status" value="1"/>
</dbReference>
<evidence type="ECO:0000256" key="4">
    <source>
        <dbReference type="PIRSR" id="PIRSR618319-50"/>
    </source>
</evidence>
<dbReference type="InterPro" id="IPR006337">
    <property type="entry name" value="DgaE-like"/>
</dbReference>
<comment type="similarity">
    <text evidence="3">Belongs to the SelA family.</text>
</comment>
<dbReference type="GO" id="GO:0016829">
    <property type="term" value="F:lyase activity"/>
    <property type="evidence" value="ECO:0007669"/>
    <property type="project" value="UniProtKB-KW"/>
</dbReference>
<name>A0A6A7K838_9FIRM</name>
<dbReference type="PANTHER" id="PTHR32328:SF0">
    <property type="entry name" value="L-SERYL-TRNA(SEC) SELENIUM TRANSFERASE"/>
    <property type="match status" value="1"/>
</dbReference>
<dbReference type="SUPFAM" id="SSF53383">
    <property type="entry name" value="PLP-dependent transferases"/>
    <property type="match status" value="1"/>
</dbReference>
<evidence type="ECO:0000256" key="2">
    <source>
        <dbReference type="ARBA" id="ARBA00022898"/>
    </source>
</evidence>
<dbReference type="EMBL" id="WHNX01000009">
    <property type="protein sequence ID" value="MPW25584.1"/>
    <property type="molecule type" value="Genomic_DNA"/>
</dbReference>
<dbReference type="GO" id="GO:0004125">
    <property type="term" value="F:L-seryl-tRNA(Sec) selenium transferase activity"/>
    <property type="evidence" value="ECO:0007669"/>
    <property type="project" value="TreeGrafter"/>
</dbReference>
<dbReference type="NCBIfam" id="TIGR01437">
    <property type="entry name" value="selA_rel"/>
    <property type="match status" value="1"/>
</dbReference>
<dbReference type="AlphaFoldDB" id="A0A6A7K838"/>
<evidence type="ECO:0000256" key="1">
    <source>
        <dbReference type="ARBA" id="ARBA00001933"/>
    </source>
</evidence>
<organism evidence="5 6">
    <name type="scientific">Alkalibaculum sporogenes</name>
    <dbReference type="NCBI Taxonomy" id="2655001"/>
    <lineage>
        <taxon>Bacteria</taxon>
        <taxon>Bacillati</taxon>
        <taxon>Bacillota</taxon>
        <taxon>Clostridia</taxon>
        <taxon>Eubacteriales</taxon>
        <taxon>Eubacteriaceae</taxon>
        <taxon>Alkalibaculum</taxon>
    </lineage>
</organism>
<accession>A0A6A7K838</accession>
<keyword evidence="2 4" id="KW-0663">Pyridoxal phosphate</keyword>
<keyword evidence="6" id="KW-1185">Reference proteome</keyword>
<evidence type="ECO:0000313" key="6">
    <source>
        <dbReference type="Proteomes" id="UP000440004"/>
    </source>
</evidence>
<sequence>MNIYEKIGLKKVINASGKMTALGASAISKDVGDTMKEAAMNYVDIEELIQRAGELISRYTLSEDSCVTLGASAGIAISTAAVIARDNLSLIERLPRSEGLQNEIIIQKGHCINFGASLTQMIALGGGVPVEVGQSNKVTKKHIEEAINKNTAAIIYVKSHHAVQKGMVSMEDMIIVAKENQIPFILDCAAEEDLLKYVKMDADLVVYSGGKAIEGPTSGFVTGKKELIHYCKMQYKGIGRAMKVGKENIMGLLKALENYENRDAIKIVEDQKEVVEWMASKINAIEGLQATITVDEAGREIYRVKVKTDTIKVTELIKKLENGNPAIYTRNHYANMGIINIDPRPLNAGDEEEIVQQLELLMAEERNEMV</sequence>
<dbReference type="FunFam" id="3.40.640.10:FF:000056">
    <property type="entry name" value="SelA-like pyridoxal phosphate-dependent enzyme"/>
    <property type="match status" value="1"/>
</dbReference>
<comment type="caution">
    <text evidence="5">The sequence shown here is derived from an EMBL/GenBank/DDBJ whole genome shotgun (WGS) entry which is preliminary data.</text>
</comment>
<feature type="modified residue" description="N6-(pyridoxal phosphate)lysine" evidence="4">
    <location>
        <position position="211"/>
    </location>
</feature>
<dbReference type="InterPro" id="IPR015424">
    <property type="entry name" value="PyrdxlP-dep_Trfase"/>
</dbReference>
<evidence type="ECO:0000256" key="3">
    <source>
        <dbReference type="ARBA" id="ARBA00044507"/>
    </source>
</evidence>
<dbReference type="InterPro" id="IPR018319">
    <property type="entry name" value="SelA-like"/>
</dbReference>
<dbReference type="Proteomes" id="UP000440004">
    <property type="component" value="Unassembled WGS sequence"/>
</dbReference>
<protein>
    <submittedName>
        <fullName evidence="5">DgaE family pyridoxal phosphate-dependent ammonia lyase</fullName>
    </submittedName>
</protein>